<dbReference type="AlphaFoldDB" id="A0A852VVB4"/>
<proteinExistence type="predicted"/>
<organism evidence="6 7">
    <name type="scientific">Pseudonocardia alni</name>
    <name type="common">Amycolata alni</name>
    <dbReference type="NCBI Taxonomy" id="33907"/>
    <lineage>
        <taxon>Bacteria</taxon>
        <taxon>Bacillati</taxon>
        <taxon>Actinomycetota</taxon>
        <taxon>Actinomycetes</taxon>
        <taxon>Pseudonocardiales</taxon>
        <taxon>Pseudonocardiaceae</taxon>
        <taxon>Pseudonocardia</taxon>
    </lineage>
</organism>
<feature type="DNA-binding region" description="H-T-H motif" evidence="4">
    <location>
        <begin position="36"/>
        <end position="55"/>
    </location>
</feature>
<evidence type="ECO:0000256" key="2">
    <source>
        <dbReference type="ARBA" id="ARBA00023125"/>
    </source>
</evidence>
<dbReference type="SUPFAM" id="SSF46689">
    <property type="entry name" value="Homeodomain-like"/>
    <property type="match status" value="1"/>
</dbReference>
<keyword evidence="1" id="KW-0805">Transcription regulation</keyword>
<comment type="caution">
    <text evidence="6">The sequence shown here is derived from an EMBL/GenBank/DDBJ whole genome shotgun (WGS) entry which is preliminary data.</text>
</comment>
<dbReference type="InterPro" id="IPR001647">
    <property type="entry name" value="HTH_TetR"/>
</dbReference>
<name>A0A852VVB4_PSEA5</name>
<dbReference type="GO" id="GO:0003700">
    <property type="term" value="F:DNA-binding transcription factor activity"/>
    <property type="evidence" value="ECO:0007669"/>
    <property type="project" value="TreeGrafter"/>
</dbReference>
<dbReference type="EMBL" id="JACCCZ010000001">
    <property type="protein sequence ID" value="NYG00783.1"/>
    <property type="molecule type" value="Genomic_DNA"/>
</dbReference>
<dbReference type="GeneID" id="98050877"/>
<keyword evidence="3" id="KW-0804">Transcription</keyword>
<dbReference type="InterPro" id="IPR050109">
    <property type="entry name" value="HTH-type_TetR-like_transc_reg"/>
</dbReference>
<dbReference type="PROSITE" id="PS50977">
    <property type="entry name" value="HTH_TETR_2"/>
    <property type="match status" value="1"/>
</dbReference>
<dbReference type="Pfam" id="PF00440">
    <property type="entry name" value="TetR_N"/>
    <property type="match status" value="1"/>
</dbReference>
<evidence type="ECO:0000256" key="1">
    <source>
        <dbReference type="ARBA" id="ARBA00023015"/>
    </source>
</evidence>
<dbReference type="InterPro" id="IPR009057">
    <property type="entry name" value="Homeodomain-like_sf"/>
</dbReference>
<dbReference type="PANTHER" id="PTHR30055:SF234">
    <property type="entry name" value="HTH-TYPE TRANSCRIPTIONAL REGULATOR BETI"/>
    <property type="match status" value="1"/>
</dbReference>
<keyword evidence="7" id="KW-1185">Reference proteome</keyword>
<dbReference type="PANTHER" id="PTHR30055">
    <property type="entry name" value="HTH-TYPE TRANSCRIPTIONAL REGULATOR RUTR"/>
    <property type="match status" value="1"/>
</dbReference>
<evidence type="ECO:0000313" key="6">
    <source>
        <dbReference type="EMBL" id="NYG00783.1"/>
    </source>
</evidence>
<dbReference type="GO" id="GO:0000976">
    <property type="term" value="F:transcription cis-regulatory region binding"/>
    <property type="evidence" value="ECO:0007669"/>
    <property type="project" value="TreeGrafter"/>
</dbReference>
<dbReference type="RefSeq" id="WP_179760402.1">
    <property type="nucleotide sequence ID" value="NZ_BAAAJZ010000008.1"/>
</dbReference>
<reference evidence="6 7" key="1">
    <citation type="submission" date="2020-07" db="EMBL/GenBank/DDBJ databases">
        <title>Sequencing the genomes of 1000 actinobacteria strains.</title>
        <authorList>
            <person name="Klenk H.-P."/>
        </authorList>
    </citation>
    <scope>NUCLEOTIDE SEQUENCE [LARGE SCALE GENOMIC DNA]</scope>
    <source>
        <strain evidence="6 7">DSM 44749</strain>
    </source>
</reference>
<accession>A0A852VVB4</accession>
<gene>
    <name evidence="6" type="ORF">HDA37_001068</name>
</gene>
<evidence type="ECO:0000256" key="3">
    <source>
        <dbReference type="ARBA" id="ARBA00023163"/>
    </source>
</evidence>
<evidence type="ECO:0000256" key="4">
    <source>
        <dbReference type="PROSITE-ProRule" id="PRU00335"/>
    </source>
</evidence>
<keyword evidence="2 4" id="KW-0238">DNA-binding</keyword>
<dbReference type="Gene3D" id="1.10.357.10">
    <property type="entry name" value="Tetracycline Repressor, domain 2"/>
    <property type="match status" value="1"/>
</dbReference>
<evidence type="ECO:0000313" key="7">
    <source>
        <dbReference type="Proteomes" id="UP000549695"/>
    </source>
</evidence>
<dbReference type="Proteomes" id="UP000549695">
    <property type="component" value="Unassembled WGS sequence"/>
</dbReference>
<sequence>MAGSGAFRRERREVLRTRLLDAARDITTESGWSSLTMSAVAGRAGISRQHLYNEIGTKAELGSALVGRETDGFVAVMCEQMRAHPADAVAGVVAAVRDVLEYGARNALLTSILTVDEGVGESLLPLVTARPDVVRDRAATALLREISALHPALAGVADLPRLVDGVVRLVVSHATSPGDSTEPAVAQAGWLLRGFLGGAAGPGGTGVSPG</sequence>
<feature type="domain" description="HTH tetR-type" evidence="5">
    <location>
        <begin position="13"/>
        <end position="73"/>
    </location>
</feature>
<dbReference type="InterPro" id="IPR040611">
    <property type="entry name" value="AlkX_C"/>
</dbReference>
<protein>
    <submittedName>
        <fullName evidence="6">AcrR family transcriptional regulator</fullName>
    </submittedName>
</protein>
<dbReference type="Pfam" id="PF18556">
    <property type="entry name" value="TetR_C_35"/>
    <property type="match status" value="1"/>
</dbReference>
<evidence type="ECO:0000259" key="5">
    <source>
        <dbReference type="PROSITE" id="PS50977"/>
    </source>
</evidence>